<dbReference type="AlphaFoldDB" id="A0A139WT68"/>
<evidence type="ECO:0000313" key="4">
    <source>
        <dbReference type="Proteomes" id="UP000076925"/>
    </source>
</evidence>
<accession>A0A139WT68</accession>
<dbReference type="RefSeq" id="WP_017747893.1">
    <property type="nucleotide sequence ID" value="NZ_KQ976354.1"/>
</dbReference>
<dbReference type="InterPro" id="IPR057727">
    <property type="entry name" value="WCX_dom"/>
</dbReference>
<dbReference type="Pfam" id="PF13280">
    <property type="entry name" value="WYL"/>
    <property type="match status" value="1"/>
</dbReference>
<feature type="domain" description="WYL" evidence="1">
    <location>
        <begin position="270"/>
        <end position="323"/>
    </location>
</feature>
<dbReference type="OrthoDB" id="503572at2"/>
<dbReference type="InterPro" id="IPR026881">
    <property type="entry name" value="WYL_dom"/>
</dbReference>
<name>A0A139WT68_9CYAN</name>
<organism evidence="3 4">
    <name type="scientific">Scytonema hofmannii PCC 7110</name>
    <dbReference type="NCBI Taxonomy" id="128403"/>
    <lineage>
        <taxon>Bacteria</taxon>
        <taxon>Bacillati</taxon>
        <taxon>Cyanobacteriota</taxon>
        <taxon>Cyanophyceae</taxon>
        <taxon>Nostocales</taxon>
        <taxon>Scytonemataceae</taxon>
        <taxon>Scytonema</taxon>
    </lineage>
</organism>
<dbReference type="STRING" id="128403.WA1_07235"/>
<keyword evidence="4" id="KW-1185">Reference proteome</keyword>
<protein>
    <submittedName>
        <fullName evidence="3">CRISPR-associated protein</fullName>
    </submittedName>
</protein>
<comment type="caution">
    <text evidence="3">The sequence shown here is derived from an EMBL/GenBank/DDBJ whole genome shotgun (WGS) entry which is preliminary data.</text>
</comment>
<evidence type="ECO:0000313" key="3">
    <source>
        <dbReference type="EMBL" id="KYC35607.1"/>
    </source>
</evidence>
<evidence type="ECO:0000259" key="1">
    <source>
        <dbReference type="Pfam" id="PF13280"/>
    </source>
</evidence>
<dbReference type="Pfam" id="PF25583">
    <property type="entry name" value="WCX"/>
    <property type="match status" value="1"/>
</dbReference>
<proteinExistence type="predicted"/>
<dbReference type="NCBIfam" id="TIGR03985">
    <property type="entry name" value="TIGR03985 family CRISPR-associated protein"/>
    <property type="match status" value="1"/>
</dbReference>
<dbReference type="Proteomes" id="UP000076925">
    <property type="component" value="Unassembled WGS sequence"/>
</dbReference>
<reference evidence="3 4" key="1">
    <citation type="journal article" date="2013" name="Genome Biol. Evol.">
        <title>Genomes of Stigonematalean cyanobacteria (subsection V) and the evolution of oxygenic photosynthesis from prokaryotes to plastids.</title>
        <authorList>
            <person name="Dagan T."/>
            <person name="Roettger M."/>
            <person name="Stucken K."/>
            <person name="Landan G."/>
            <person name="Koch R."/>
            <person name="Major P."/>
            <person name="Gould S.B."/>
            <person name="Goremykin V.V."/>
            <person name="Rippka R."/>
            <person name="Tandeau de Marsac N."/>
            <person name="Gugger M."/>
            <person name="Lockhart P.J."/>
            <person name="Allen J.F."/>
            <person name="Brune I."/>
            <person name="Maus I."/>
            <person name="Puhler A."/>
            <person name="Martin W.F."/>
        </authorList>
    </citation>
    <scope>NUCLEOTIDE SEQUENCE [LARGE SCALE GENOMIC DNA]</scope>
    <source>
        <strain evidence="3 4">PCC 7110</strain>
    </source>
</reference>
<gene>
    <name evidence="3" type="ORF">WA1_07235</name>
</gene>
<evidence type="ECO:0000259" key="2">
    <source>
        <dbReference type="Pfam" id="PF25583"/>
    </source>
</evidence>
<feature type="domain" description="WCX" evidence="2">
    <location>
        <begin position="430"/>
        <end position="477"/>
    </location>
</feature>
<sequence length="490" mass="58136">MNTIFKGYPDFNLLQKLVKGSLDQSQNLTRAIRIWALLRWLYSKNCYSKLLDPFTYADWREAFFTETHKDEKQADILNHQDLNCACTKTTRQWLLELEVPIDKWQDSLQAQIPIAKSELEKILQERLFAQVRKSLQSDFELLVSRNYLQRSQHNTGRSKYYQRSHGSAAVPSLSQTFPSWKIAENITPQTSLSMKKQAYLAGTLGLFSFLDPNLPVLAEEFSEEEIDEDNHRIFLYVDYVVPDSSPTQDAVDEIQSQLQEIWNYDNVPPLLFTYHSAHKNQVKECVVYPVCIYFMERAKYLCAYGTTPHNDINWYKYRLDRIISQRIEELSWQDIRVPQILKEINDNHQLPTPKTINTKLKEAWGCDFYKEKSLMILRFDQDFHQRYIDGISIHDTFVKITYEQIFPLLQQHILNQEHRQVILNLLQSRPSSDAYYQVNYRVTDYYVIRWLRALGAKVEVLLPWNLRQEMTREIQNMFNLYEHIVGSHYK</sequence>
<dbReference type="InterPro" id="IPR023816">
    <property type="entry name" value="CRISPR-assoc_CYA0889"/>
</dbReference>
<dbReference type="EMBL" id="ANNX02000051">
    <property type="protein sequence ID" value="KYC35607.1"/>
    <property type="molecule type" value="Genomic_DNA"/>
</dbReference>